<dbReference type="Gene3D" id="3.40.50.2000">
    <property type="entry name" value="Glycogen Phosphorylase B"/>
    <property type="match status" value="2"/>
</dbReference>
<dbReference type="AlphaFoldDB" id="A0A4R5KWE5"/>
<dbReference type="InterPro" id="IPR028098">
    <property type="entry name" value="Glyco_trans_4-like_N"/>
</dbReference>
<comment type="caution">
    <text evidence="3">The sequence shown here is derived from an EMBL/GenBank/DDBJ whole genome shotgun (WGS) entry which is preliminary data.</text>
</comment>
<name>A0A4R5KWE5_9BACL</name>
<dbReference type="SUPFAM" id="SSF53756">
    <property type="entry name" value="UDP-Glycosyltransferase/glycogen phosphorylase"/>
    <property type="match status" value="1"/>
</dbReference>
<dbReference type="Pfam" id="PF00534">
    <property type="entry name" value="Glycos_transf_1"/>
    <property type="match status" value="1"/>
</dbReference>
<evidence type="ECO:0000313" key="3">
    <source>
        <dbReference type="EMBL" id="TDG00324.1"/>
    </source>
</evidence>
<dbReference type="PANTHER" id="PTHR12526">
    <property type="entry name" value="GLYCOSYLTRANSFERASE"/>
    <property type="match status" value="1"/>
</dbReference>
<dbReference type="PANTHER" id="PTHR12526:SF630">
    <property type="entry name" value="GLYCOSYLTRANSFERASE"/>
    <property type="match status" value="1"/>
</dbReference>
<keyword evidence="3" id="KW-0808">Transferase</keyword>
<accession>A0A4R5KWE5</accession>
<evidence type="ECO:0000259" key="1">
    <source>
        <dbReference type="Pfam" id="PF00534"/>
    </source>
</evidence>
<evidence type="ECO:0000259" key="2">
    <source>
        <dbReference type="Pfam" id="PF13439"/>
    </source>
</evidence>
<dbReference type="RefSeq" id="WP_133225033.1">
    <property type="nucleotide sequence ID" value="NZ_SMRT01000001.1"/>
</dbReference>
<proteinExistence type="predicted"/>
<organism evidence="3 4">
    <name type="scientific">Paenibacillus piri</name>
    <dbReference type="NCBI Taxonomy" id="2547395"/>
    <lineage>
        <taxon>Bacteria</taxon>
        <taxon>Bacillati</taxon>
        <taxon>Bacillota</taxon>
        <taxon>Bacilli</taxon>
        <taxon>Bacillales</taxon>
        <taxon>Paenibacillaceae</taxon>
        <taxon>Paenibacillus</taxon>
    </lineage>
</organism>
<dbReference type="InterPro" id="IPR001296">
    <property type="entry name" value="Glyco_trans_1"/>
</dbReference>
<dbReference type="OrthoDB" id="9814612at2"/>
<gene>
    <name evidence="3" type="ORF">E1757_01380</name>
</gene>
<dbReference type="Proteomes" id="UP000295636">
    <property type="component" value="Unassembled WGS sequence"/>
</dbReference>
<dbReference type="EMBL" id="SMRT01000001">
    <property type="protein sequence ID" value="TDG00324.1"/>
    <property type="molecule type" value="Genomic_DNA"/>
</dbReference>
<evidence type="ECO:0000313" key="4">
    <source>
        <dbReference type="Proteomes" id="UP000295636"/>
    </source>
</evidence>
<dbReference type="GO" id="GO:0016757">
    <property type="term" value="F:glycosyltransferase activity"/>
    <property type="evidence" value="ECO:0007669"/>
    <property type="project" value="InterPro"/>
</dbReference>
<feature type="domain" description="Glycosyltransferase subfamily 4-like N-terminal" evidence="2">
    <location>
        <begin position="12"/>
        <end position="173"/>
    </location>
</feature>
<feature type="domain" description="Glycosyl transferase family 1" evidence="1">
    <location>
        <begin position="185"/>
        <end position="358"/>
    </location>
</feature>
<dbReference type="CDD" id="cd03801">
    <property type="entry name" value="GT4_PimA-like"/>
    <property type="match status" value="1"/>
</dbReference>
<sequence>MKVAFYNHTSVVSGAEISLLLTAKHMNMAEPVIFAPEGELLERARAAGLETVAVHGYRARLSRNPLRLMLGLLGMLQAGLKFALSVRRHSIDVIHANSLRAGMMAALFNWLHRRPLIWHVRDIPPKGLIGKAINRLAGFAVKAVIGISHPVLDGFDRRKLADRLYHVHNGVSVRETAESDRRQWKERIRHELGIPPNSKVLLIVGQIAPWKRQEDAVRAAKLLLDRGLDAVLLVVGEPKFGQTCTDYWHELHRLAADLGIADRVRFTGFRADVLEICCAADVLWLCSDNEPFGRVIIEAMSQAVPVVATRSGGVPEIIEHGRSGFLYEVGAVKELLHHTLALLNNDERRRQMGRYAAEQVNARFTIETTVSKVEDVYKSVLAPSEPAPSFGKAKEFV</sequence>
<protein>
    <submittedName>
        <fullName evidence="3">Glycosyltransferase family 1 protein</fullName>
    </submittedName>
</protein>
<reference evidence="3 4" key="1">
    <citation type="submission" date="2019-03" db="EMBL/GenBank/DDBJ databases">
        <title>This is whole genome sequence of Paenibacillus sp MS74 strain.</title>
        <authorList>
            <person name="Trinh H.N."/>
        </authorList>
    </citation>
    <scope>NUCLEOTIDE SEQUENCE [LARGE SCALE GENOMIC DNA]</scope>
    <source>
        <strain evidence="3 4">MS74</strain>
    </source>
</reference>
<dbReference type="Pfam" id="PF13439">
    <property type="entry name" value="Glyco_transf_4"/>
    <property type="match status" value="1"/>
</dbReference>
<keyword evidence="4" id="KW-1185">Reference proteome</keyword>